<organism evidence="2 3">
    <name type="scientific">Yasminevirus sp. GU-2018</name>
    <dbReference type="NCBI Taxonomy" id="2420051"/>
    <lineage>
        <taxon>Viruses</taxon>
        <taxon>Varidnaviria</taxon>
        <taxon>Bamfordvirae</taxon>
        <taxon>Nucleocytoviricota</taxon>
        <taxon>Megaviricetes</taxon>
        <taxon>Imitervirales</taxon>
        <taxon>Mimiviridae</taxon>
        <taxon>Klosneuvirinae</taxon>
        <taxon>Yasminevirus</taxon>
        <taxon>Yasminevirus saudimassiliense</taxon>
    </lineage>
</organism>
<keyword evidence="1" id="KW-1133">Transmembrane helix</keyword>
<evidence type="ECO:0000256" key="1">
    <source>
        <dbReference type="SAM" id="Phobius"/>
    </source>
</evidence>
<evidence type="ECO:0000313" key="2">
    <source>
        <dbReference type="EMBL" id="VBB18328.1"/>
    </source>
</evidence>
<reference evidence="2 3" key="1">
    <citation type="submission" date="2018-10" db="EMBL/GenBank/DDBJ databases">
        <authorList>
            <consortium name="IHU Genomes"/>
        </authorList>
    </citation>
    <scope>NUCLEOTIDE SEQUENCE [LARGE SCALE GENOMIC DNA]</scope>
    <source>
        <strain evidence="2 3">A1</strain>
    </source>
</reference>
<feature type="transmembrane region" description="Helical" evidence="1">
    <location>
        <begin position="47"/>
        <end position="71"/>
    </location>
</feature>
<evidence type="ECO:0000313" key="3">
    <source>
        <dbReference type="Proteomes" id="UP000594342"/>
    </source>
</evidence>
<keyword evidence="1" id="KW-0472">Membrane</keyword>
<dbReference type="Proteomes" id="UP000594342">
    <property type="component" value="Unassembled WGS sequence"/>
</dbReference>
<sequence length="86" mass="9829">MSENSFLGPMTDNLINGFVDEIKKKKNRDKIMKNVVEPILSDINNRYFPHMMTLTVLLALIIILLTLLLIANTRGGECCQHHMESK</sequence>
<proteinExistence type="predicted"/>
<comment type="caution">
    <text evidence="2">The sequence shown here is derived from an EMBL/GenBank/DDBJ whole genome shotgun (WGS) entry which is preliminary data.</text>
</comment>
<protein>
    <submittedName>
        <fullName evidence="2">Uncharacterized protein</fullName>
    </submittedName>
</protein>
<accession>A0A5K0U8F6</accession>
<dbReference type="EMBL" id="UPSH01000001">
    <property type="protein sequence ID" value="VBB18328.1"/>
    <property type="molecule type" value="Genomic_DNA"/>
</dbReference>
<gene>
    <name evidence="2" type="ORF">YASMINEVIRUS_791</name>
</gene>
<keyword evidence="1" id="KW-0812">Transmembrane</keyword>
<keyword evidence="3" id="KW-1185">Reference proteome</keyword>
<name>A0A5K0U8F6_9VIRU</name>